<dbReference type="PROSITE" id="PS50164">
    <property type="entry name" value="GIY_YIG"/>
    <property type="match status" value="1"/>
</dbReference>
<dbReference type="InterPro" id="IPR000305">
    <property type="entry name" value="GIY-YIG_endonuc"/>
</dbReference>
<organism evidence="2 3">
    <name type="scientific">Cecembia lonarensis (strain CCUG 58316 / KCTC 22772 / LW9)</name>
    <dbReference type="NCBI Taxonomy" id="1225176"/>
    <lineage>
        <taxon>Bacteria</taxon>
        <taxon>Pseudomonadati</taxon>
        <taxon>Bacteroidota</taxon>
        <taxon>Cytophagia</taxon>
        <taxon>Cytophagales</taxon>
        <taxon>Cyclobacteriaceae</taxon>
        <taxon>Cecembia</taxon>
    </lineage>
</organism>
<protein>
    <submittedName>
        <fullName evidence="2">GIY-YIG nuclease superfamily protein</fullName>
    </submittedName>
</protein>
<comment type="caution">
    <text evidence="2">The sequence shown here is derived from an EMBL/GenBank/DDBJ whole genome shotgun (WGS) entry which is preliminary data.</text>
</comment>
<dbReference type="InterPro" id="IPR035901">
    <property type="entry name" value="GIY-YIG_endonuc_sf"/>
</dbReference>
<dbReference type="SUPFAM" id="SSF82771">
    <property type="entry name" value="GIY-YIG endonuclease"/>
    <property type="match status" value="1"/>
</dbReference>
<keyword evidence="3" id="KW-1185">Reference proteome</keyword>
<reference evidence="2 3" key="1">
    <citation type="journal article" date="2012" name="J. Bacteriol.">
        <title>Draft Genome Sequence of Cecembia lonarensis Strain LW9T, Isolated from Lonar Lake, a Haloalkaline Lake in India.</title>
        <authorList>
            <person name="Shivaji S."/>
            <person name="Ara S."/>
            <person name="Singh A."/>
            <person name="Pinnaka A.K."/>
        </authorList>
    </citation>
    <scope>NUCLEOTIDE SEQUENCE [LARGE SCALE GENOMIC DNA]</scope>
    <source>
        <strain evidence="2 3">LW9</strain>
    </source>
</reference>
<dbReference type="EMBL" id="AMGM01000013">
    <property type="protein sequence ID" value="EKB50097.1"/>
    <property type="molecule type" value="Genomic_DNA"/>
</dbReference>
<dbReference type="RefSeq" id="WP_009184281.1">
    <property type="nucleotide sequence ID" value="NZ_AMGM01000013.1"/>
</dbReference>
<dbReference type="Proteomes" id="UP000004478">
    <property type="component" value="Unassembled WGS sequence"/>
</dbReference>
<dbReference type="Pfam" id="PF01541">
    <property type="entry name" value="GIY-YIG"/>
    <property type="match status" value="1"/>
</dbReference>
<feature type="domain" description="GIY-YIG" evidence="1">
    <location>
        <begin position="4"/>
        <end position="79"/>
    </location>
</feature>
<dbReference type="Gene3D" id="3.40.1440.10">
    <property type="entry name" value="GIY-YIG endonuclease"/>
    <property type="match status" value="1"/>
</dbReference>
<accession>K1LD23</accession>
<gene>
    <name evidence="2" type="ORF">B879_01241</name>
</gene>
<evidence type="ECO:0000313" key="3">
    <source>
        <dbReference type="Proteomes" id="UP000004478"/>
    </source>
</evidence>
<proteinExistence type="predicted"/>
<evidence type="ECO:0000259" key="1">
    <source>
        <dbReference type="PROSITE" id="PS50164"/>
    </source>
</evidence>
<evidence type="ECO:0000313" key="2">
    <source>
        <dbReference type="EMBL" id="EKB50097.1"/>
    </source>
</evidence>
<name>K1LD23_CECL9</name>
<dbReference type="AlphaFoldDB" id="K1LD23"/>
<sequence length="85" mass="10290">MMKEVFYAYVLKSKHHDYFYKGHCKDLQKRLLQHNSGMTASIKPFIPFEIVYFEEFETLQEAIKREKYFKSAAGRRFLKYKIGLQ</sequence>
<dbReference type="CDD" id="cd10449">
    <property type="entry name" value="GIY-YIG_SLX1_like"/>
    <property type="match status" value="1"/>
</dbReference>